<organism evidence="1 2">
    <name type="scientific">Leucogyrophana mollusca</name>
    <dbReference type="NCBI Taxonomy" id="85980"/>
    <lineage>
        <taxon>Eukaryota</taxon>
        <taxon>Fungi</taxon>
        <taxon>Dikarya</taxon>
        <taxon>Basidiomycota</taxon>
        <taxon>Agaricomycotina</taxon>
        <taxon>Agaricomycetes</taxon>
        <taxon>Agaricomycetidae</taxon>
        <taxon>Boletales</taxon>
        <taxon>Boletales incertae sedis</taxon>
        <taxon>Leucogyrophana</taxon>
    </lineage>
</organism>
<proteinExistence type="predicted"/>
<evidence type="ECO:0000313" key="2">
    <source>
        <dbReference type="Proteomes" id="UP000790709"/>
    </source>
</evidence>
<comment type="caution">
    <text evidence="1">The sequence shown here is derived from an EMBL/GenBank/DDBJ whole genome shotgun (WGS) entry which is preliminary data.</text>
</comment>
<accession>A0ACB8BD59</accession>
<gene>
    <name evidence="1" type="ORF">BV22DRAFT_1036657</name>
</gene>
<protein>
    <submittedName>
        <fullName evidence="1">Cloroperoxidase</fullName>
    </submittedName>
</protein>
<evidence type="ECO:0000313" key="1">
    <source>
        <dbReference type="EMBL" id="KAH7923193.1"/>
    </source>
</evidence>
<dbReference type="EMBL" id="MU266460">
    <property type="protein sequence ID" value="KAH7923193.1"/>
    <property type="molecule type" value="Genomic_DNA"/>
</dbReference>
<sequence>MSFTTSASESIKTAPHTHCHGKCPITGNTHEFCPPQAGDVRSPCPALNTLANHGYIPRNGKHIKIHELVDGLKKGFHLSSVLAHILAIGAVWILGQFRSMSLSDLARHNLIEHDASLVHDDDLDESEYASTKVDPTLLEDLCEQAGQVLPNRITTEDVARIRVKREAVCRRLDTRHAEIARGEMAVALGVLGGADADKAGVEIETLHFWLKNERLPVGWSPSHTQGLLKTIRMTSYIRHRMAQLKAQSAPPAPVKAWL</sequence>
<dbReference type="Proteomes" id="UP000790709">
    <property type="component" value="Unassembled WGS sequence"/>
</dbReference>
<name>A0ACB8BD59_9AGAM</name>
<reference evidence="1" key="1">
    <citation type="journal article" date="2021" name="New Phytol.">
        <title>Evolutionary innovations through gain and loss of genes in the ectomycorrhizal Boletales.</title>
        <authorList>
            <person name="Wu G."/>
            <person name="Miyauchi S."/>
            <person name="Morin E."/>
            <person name="Kuo A."/>
            <person name="Drula E."/>
            <person name="Varga T."/>
            <person name="Kohler A."/>
            <person name="Feng B."/>
            <person name="Cao Y."/>
            <person name="Lipzen A."/>
            <person name="Daum C."/>
            <person name="Hundley H."/>
            <person name="Pangilinan J."/>
            <person name="Johnson J."/>
            <person name="Barry K."/>
            <person name="LaButti K."/>
            <person name="Ng V."/>
            <person name="Ahrendt S."/>
            <person name="Min B."/>
            <person name="Choi I.G."/>
            <person name="Park H."/>
            <person name="Plett J.M."/>
            <person name="Magnuson J."/>
            <person name="Spatafora J.W."/>
            <person name="Nagy L.G."/>
            <person name="Henrissat B."/>
            <person name="Grigoriev I.V."/>
            <person name="Yang Z.L."/>
            <person name="Xu J."/>
            <person name="Martin F.M."/>
        </authorList>
    </citation>
    <scope>NUCLEOTIDE SEQUENCE</scope>
    <source>
        <strain evidence="1">KUC20120723A-06</strain>
    </source>
</reference>
<keyword evidence="2" id="KW-1185">Reference proteome</keyword>